<dbReference type="OrthoDB" id="3578197at2"/>
<evidence type="ECO:0000313" key="1">
    <source>
        <dbReference type="EMBL" id="TNC19088.1"/>
    </source>
</evidence>
<dbReference type="AlphaFoldDB" id="A0A5C4LS52"/>
<sequence length="121" mass="13686">MSIESRAMSAEQLSRALTKWKADCDNPFIVAAVTLVQEHEGWLYRADFRESCVYVYGARRAAIRWSHVKDFLEAGPRASTSELSILEFACALAQDRYSWSVMGPAHREFLRRAVSTALGEL</sequence>
<dbReference type="RefSeq" id="WP_139100738.1">
    <property type="nucleotide sequence ID" value="NZ_VDFW01000055.1"/>
</dbReference>
<organism evidence="1 2">
    <name type="scientific">Amycolatopsis alkalitolerans</name>
    <dbReference type="NCBI Taxonomy" id="2547244"/>
    <lineage>
        <taxon>Bacteria</taxon>
        <taxon>Bacillati</taxon>
        <taxon>Actinomycetota</taxon>
        <taxon>Actinomycetes</taxon>
        <taxon>Pseudonocardiales</taxon>
        <taxon>Pseudonocardiaceae</taxon>
        <taxon>Amycolatopsis</taxon>
    </lineage>
</organism>
<comment type="caution">
    <text evidence="1">The sequence shown here is derived from an EMBL/GenBank/DDBJ whole genome shotgun (WGS) entry which is preliminary data.</text>
</comment>
<accession>A0A5C4LS52</accession>
<reference evidence="1 2" key="1">
    <citation type="submission" date="2019-06" db="EMBL/GenBank/DDBJ databases">
        <title>Amycolatopsis alkalitolerans sp. nov., isolated from Gastrodia elata Blume.</title>
        <authorList>
            <person name="Narsing Rao M.P."/>
            <person name="Li W.J."/>
        </authorList>
    </citation>
    <scope>NUCLEOTIDE SEQUENCE [LARGE SCALE GENOMIC DNA]</scope>
    <source>
        <strain evidence="1 2">SYSUP0005</strain>
    </source>
</reference>
<name>A0A5C4LS52_9PSEU</name>
<proteinExistence type="predicted"/>
<dbReference type="Proteomes" id="UP000305546">
    <property type="component" value="Unassembled WGS sequence"/>
</dbReference>
<evidence type="ECO:0000313" key="2">
    <source>
        <dbReference type="Proteomes" id="UP000305546"/>
    </source>
</evidence>
<protein>
    <submittedName>
        <fullName evidence="1">Uncharacterized protein</fullName>
    </submittedName>
</protein>
<gene>
    <name evidence="1" type="ORF">FG385_33015</name>
</gene>
<dbReference type="EMBL" id="VDFW01000055">
    <property type="protein sequence ID" value="TNC19088.1"/>
    <property type="molecule type" value="Genomic_DNA"/>
</dbReference>
<keyword evidence="2" id="KW-1185">Reference proteome</keyword>